<dbReference type="EMBL" id="JABFTP020000144">
    <property type="protein sequence ID" value="KAL3283423.1"/>
    <property type="molecule type" value="Genomic_DNA"/>
</dbReference>
<protein>
    <submittedName>
        <fullName evidence="1">Uncharacterized protein</fullName>
    </submittedName>
</protein>
<dbReference type="InterPro" id="IPR031878">
    <property type="entry name" value="Commissureless"/>
</dbReference>
<gene>
    <name evidence="1" type="ORF">HHI36_006568</name>
</gene>
<accession>A0ABD2NXH4</accession>
<dbReference type="Proteomes" id="UP001516400">
    <property type="component" value="Unassembled WGS sequence"/>
</dbReference>
<dbReference type="AlphaFoldDB" id="A0ABD2NXH4"/>
<keyword evidence="2" id="KW-1185">Reference proteome</keyword>
<sequence>MAPRTPSTVEAGNVEAELPSYSIASGLPSYEEALEQLKKVKELTGYQEKRRAAQSGNDWVPQTPPTPVHLSVTNLFQNYARTNSNSQIEAEVKPS</sequence>
<evidence type="ECO:0000313" key="2">
    <source>
        <dbReference type="Proteomes" id="UP001516400"/>
    </source>
</evidence>
<dbReference type="Pfam" id="PF15957">
    <property type="entry name" value="Comm"/>
    <property type="match status" value="1"/>
</dbReference>
<comment type="caution">
    <text evidence="1">The sequence shown here is derived from an EMBL/GenBank/DDBJ whole genome shotgun (WGS) entry which is preliminary data.</text>
</comment>
<evidence type="ECO:0000313" key="1">
    <source>
        <dbReference type="EMBL" id="KAL3283423.1"/>
    </source>
</evidence>
<organism evidence="1 2">
    <name type="scientific">Cryptolaemus montrouzieri</name>
    <dbReference type="NCBI Taxonomy" id="559131"/>
    <lineage>
        <taxon>Eukaryota</taxon>
        <taxon>Metazoa</taxon>
        <taxon>Ecdysozoa</taxon>
        <taxon>Arthropoda</taxon>
        <taxon>Hexapoda</taxon>
        <taxon>Insecta</taxon>
        <taxon>Pterygota</taxon>
        <taxon>Neoptera</taxon>
        <taxon>Endopterygota</taxon>
        <taxon>Coleoptera</taxon>
        <taxon>Polyphaga</taxon>
        <taxon>Cucujiformia</taxon>
        <taxon>Coccinelloidea</taxon>
        <taxon>Coccinellidae</taxon>
        <taxon>Scymninae</taxon>
        <taxon>Scymnini</taxon>
        <taxon>Cryptolaemus</taxon>
    </lineage>
</organism>
<proteinExistence type="predicted"/>
<name>A0ABD2NXH4_9CUCU</name>
<reference evidence="1 2" key="1">
    <citation type="journal article" date="2021" name="BMC Biol.">
        <title>Horizontally acquired antibacterial genes associated with adaptive radiation of ladybird beetles.</title>
        <authorList>
            <person name="Li H.S."/>
            <person name="Tang X.F."/>
            <person name="Huang Y.H."/>
            <person name="Xu Z.Y."/>
            <person name="Chen M.L."/>
            <person name="Du X.Y."/>
            <person name="Qiu B.Y."/>
            <person name="Chen P.T."/>
            <person name="Zhang W."/>
            <person name="Slipinski A."/>
            <person name="Escalona H.E."/>
            <person name="Waterhouse R.M."/>
            <person name="Zwick A."/>
            <person name="Pang H."/>
        </authorList>
    </citation>
    <scope>NUCLEOTIDE SEQUENCE [LARGE SCALE GENOMIC DNA]</scope>
    <source>
        <strain evidence="1">SYSU2018</strain>
    </source>
</reference>